<accession>A0A2S9JQE7</accession>
<protein>
    <recommendedName>
        <fullName evidence="2">Thioesterase domain-containing protein</fullName>
    </recommendedName>
</protein>
<sequence>MRSLAREWIDEILLRTPFARSLGIIFLSAQGDAVKLRLPVQGDVTQLPGNAHSGAIATLIEVAGSAAAVLGASNLSIAGCATSQLNITFLALGDSRYLDAATTIVHRTASQAVVDVTITSDDGRPMAKATTICRIFEKRAAVPVPPVSFFRPFVVKNAADQQNAG</sequence>
<dbReference type="RefSeq" id="WP_105733643.1">
    <property type="nucleotide sequence ID" value="NZ_PVBT01000002.1"/>
</dbReference>
<dbReference type="GO" id="GO:0016289">
    <property type="term" value="F:acyl-CoA hydrolase activity"/>
    <property type="evidence" value="ECO:0007669"/>
    <property type="project" value="UniProtKB-ARBA"/>
</dbReference>
<dbReference type="Proteomes" id="UP000238563">
    <property type="component" value="Unassembled WGS sequence"/>
</dbReference>
<dbReference type="Gene3D" id="3.10.129.10">
    <property type="entry name" value="Hotdog Thioesterase"/>
    <property type="match status" value="1"/>
</dbReference>
<feature type="domain" description="Thioesterase" evidence="2">
    <location>
        <begin position="49"/>
        <end position="125"/>
    </location>
</feature>
<dbReference type="InterPro" id="IPR006683">
    <property type="entry name" value="Thioestr_dom"/>
</dbReference>
<keyword evidence="4" id="KW-1185">Reference proteome</keyword>
<keyword evidence="1" id="KW-0378">Hydrolase</keyword>
<evidence type="ECO:0000313" key="4">
    <source>
        <dbReference type="Proteomes" id="UP000238563"/>
    </source>
</evidence>
<dbReference type="CDD" id="cd03443">
    <property type="entry name" value="PaaI_thioesterase"/>
    <property type="match status" value="1"/>
</dbReference>
<organism evidence="3 4">
    <name type="scientific">Phyllobacterium myrsinacearum</name>
    <dbReference type="NCBI Taxonomy" id="28101"/>
    <lineage>
        <taxon>Bacteria</taxon>
        <taxon>Pseudomonadati</taxon>
        <taxon>Pseudomonadota</taxon>
        <taxon>Alphaproteobacteria</taxon>
        <taxon>Hyphomicrobiales</taxon>
        <taxon>Phyllobacteriaceae</taxon>
        <taxon>Phyllobacterium</taxon>
    </lineage>
</organism>
<dbReference type="Pfam" id="PF03061">
    <property type="entry name" value="4HBT"/>
    <property type="match status" value="1"/>
</dbReference>
<evidence type="ECO:0000256" key="1">
    <source>
        <dbReference type="ARBA" id="ARBA00022801"/>
    </source>
</evidence>
<dbReference type="NCBIfam" id="TIGR00369">
    <property type="entry name" value="unchar_dom_1"/>
    <property type="match status" value="1"/>
</dbReference>
<dbReference type="AlphaFoldDB" id="A0A2S9JQE7"/>
<name>A0A2S9JQE7_9HYPH</name>
<dbReference type="InterPro" id="IPR029069">
    <property type="entry name" value="HotDog_dom_sf"/>
</dbReference>
<evidence type="ECO:0000259" key="2">
    <source>
        <dbReference type="Pfam" id="PF03061"/>
    </source>
</evidence>
<comment type="caution">
    <text evidence="3">The sequence shown here is derived from an EMBL/GenBank/DDBJ whole genome shotgun (WGS) entry which is preliminary data.</text>
</comment>
<dbReference type="SUPFAM" id="SSF54637">
    <property type="entry name" value="Thioesterase/thiol ester dehydrase-isomerase"/>
    <property type="match status" value="1"/>
</dbReference>
<dbReference type="EMBL" id="PVBT01000002">
    <property type="protein sequence ID" value="PRD55414.1"/>
    <property type="molecule type" value="Genomic_DNA"/>
</dbReference>
<reference evidence="3 4" key="1">
    <citation type="submission" date="2018-02" db="EMBL/GenBank/DDBJ databases">
        <title>The draft genome of Phyllobacterium myrsinacearum DSM5892.</title>
        <authorList>
            <person name="Li L."/>
            <person name="Liu L."/>
            <person name="Zhang X."/>
            <person name="Wang T."/>
        </authorList>
    </citation>
    <scope>NUCLEOTIDE SEQUENCE [LARGE SCALE GENOMIC DNA]</scope>
    <source>
        <strain evidence="3 4">DSM 5892</strain>
    </source>
</reference>
<proteinExistence type="predicted"/>
<gene>
    <name evidence="3" type="ORF">C5750_09670</name>
</gene>
<dbReference type="OrthoDB" id="3477511at2"/>
<evidence type="ECO:0000313" key="3">
    <source>
        <dbReference type="EMBL" id="PRD55414.1"/>
    </source>
</evidence>
<dbReference type="InterPro" id="IPR003736">
    <property type="entry name" value="PAAI_dom"/>
</dbReference>